<name>A0A8X6QWH4_NEPPI</name>
<comment type="caution">
    <text evidence="2">The sequence shown here is derived from an EMBL/GenBank/DDBJ whole genome shotgun (WGS) entry which is preliminary data.</text>
</comment>
<evidence type="ECO:0000313" key="2">
    <source>
        <dbReference type="EMBL" id="GFU49734.1"/>
    </source>
</evidence>
<keyword evidence="3" id="KW-1185">Reference proteome</keyword>
<reference evidence="2" key="1">
    <citation type="submission" date="2020-08" db="EMBL/GenBank/DDBJ databases">
        <title>Multicomponent nature underlies the extraordinary mechanical properties of spider dragline silk.</title>
        <authorList>
            <person name="Kono N."/>
            <person name="Nakamura H."/>
            <person name="Mori M."/>
            <person name="Yoshida Y."/>
            <person name="Ohtoshi R."/>
            <person name="Malay A.D."/>
            <person name="Moran D.A.P."/>
            <person name="Tomita M."/>
            <person name="Numata K."/>
            <person name="Arakawa K."/>
        </authorList>
    </citation>
    <scope>NUCLEOTIDE SEQUENCE</scope>
</reference>
<dbReference type="EMBL" id="BMAW01037757">
    <property type="protein sequence ID" value="GFU49734.1"/>
    <property type="molecule type" value="Genomic_DNA"/>
</dbReference>
<proteinExistence type="predicted"/>
<feature type="compositionally biased region" description="Polar residues" evidence="1">
    <location>
        <begin position="67"/>
        <end position="82"/>
    </location>
</feature>
<organism evidence="2 3">
    <name type="scientific">Nephila pilipes</name>
    <name type="common">Giant wood spider</name>
    <name type="synonym">Nephila maculata</name>
    <dbReference type="NCBI Taxonomy" id="299642"/>
    <lineage>
        <taxon>Eukaryota</taxon>
        <taxon>Metazoa</taxon>
        <taxon>Ecdysozoa</taxon>
        <taxon>Arthropoda</taxon>
        <taxon>Chelicerata</taxon>
        <taxon>Arachnida</taxon>
        <taxon>Araneae</taxon>
        <taxon>Araneomorphae</taxon>
        <taxon>Entelegynae</taxon>
        <taxon>Araneoidea</taxon>
        <taxon>Nephilidae</taxon>
        <taxon>Nephila</taxon>
    </lineage>
</organism>
<accession>A0A8X6QWH4</accession>
<dbReference type="AlphaFoldDB" id="A0A8X6QWH4"/>
<feature type="region of interest" description="Disordered" evidence="1">
    <location>
        <begin position="67"/>
        <end position="86"/>
    </location>
</feature>
<gene>
    <name evidence="2" type="ORF">NPIL_146961</name>
</gene>
<dbReference type="Proteomes" id="UP000887013">
    <property type="component" value="Unassembled WGS sequence"/>
</dbReference>
<evidence type="ECO:0000313" key="3">
    <source>
        <dbReference type="Proteomes" id="UP000887013"/>
    </source>
</evidence>
<protein>
    <submittedName>
        <fullName evidence="2">Uncharacterized protein</fullName>
    </submittedName>
</protein>
<sequence length="164" mass="17997">MILNLLLEDTLNSREMLNCFCIMILSCYSCSHQSQWLSISVKLLPKDSSISRVPPLRLHSSIACSQRSTHGHASTRAFQPTGEQDPPLQVEKKAVIKVRASLVRALASKGLGFGLFSRRTHRSGKSIRIRGLARIAAGHCHLAAHSLALSEFATCSNCFAGRKK</sequence>
<evidence type="ECO:0000256" key="1">
    <source>
        <dbReference type="SAM" id="MobiDB-lite"/>
    </source>
</evidence>